<sequence>MSKRAILKKQQYILLIIIVGALSIICGTTSYFIEHPTLTMHIEQQEASAIQQDKNITNASQTDLLTLTQKLQANPNDARILLELSKYFIELCEWKQAEYFLLHALIVEPNNPDILYLLGITQYNQEEYIDAVNSFKKVLIIEPDPSAQYSLGLLYLYYLDEKNQGLQYLQQVIDNPKSTPEMKQTTQQLLANHK</sequence>
<dbReference type="RefSeq" id="WP_011527035.1">
    <property type="nucleotide sequence ID" value="NC_008011.1"/>
</dbReference>
<gene>
    <name evidence="3" type="ordered locus">LI0952</name>
</gene>
<dbReference type="AlphaFoldDB" id="Q1MPS1"/>
<name>Q1MPS1_LAWIP</name>
<keyword evidence="1" id="KW-0802">TPR repeat</keyword>
<dbReference type="InterPro" id="IPR011990">
    <property type="entry name" value="TPR-like_helical_dom_sf"/>
</dbReference>
<accession>Q1MPS1</accession>
<evidence type="ECO:0000256" key="1">
    <source>
        <dbReference type="PROSITE-ProRule" id="PRU00339"/>
    </source>
</evidence>
<evidence type="ECO:0000313" key="4">
    <source>
        <dbReference type="Proteomes" id="UP000002430"/>
    </source>
</evidence>
<dbReference type="KEGG" id="lip:LI0952"/>
<dbReference type="eggNOG" id="COG4235">
    <property type="taxonomic scope" value="Bacteria"/>
</dbReference>
<dbReference type="PROSITE" id="PS50005">
    <property type="entry name" value="TPR"/>
    <property type="match status" value="1"/>
</dbReference>
<protein>
    <submittedName>
        <fullName evidence="3">Uncharacterized protein</fullName>
    </submittedName>
</protein>
<evidence type="ECO:0000256" key="2">
    <source>
        <dbReference type="SAM" id="Phobius"/>
    </source>
</evidence>
<dbReference type="SMART" id="SM00028">
    <property type="entry name" value="TPR"/>
    <property type="match status" value="2"/>
</dbReference>
<dbReference type="Proteomes" id="UP000002430">
    <property type="component" value="Chromosome"/>
</dbReference>
<feature type="transmembrane region" description="Helical" evidence="2">
    <location>
        <begin position="12"/>
        <end position="33"/>
    </location>
</feature>
<evidence type="ECO:0000313" key="3">
    <source>
        <dbReference type="EMBL" id="CAJ55006.1"/>
    </source>
</evidence>
<keyword evidence="2" id="KW-0472">Membrane</keyword>
<dbReference type="EMBL" id="AM180252">
    <property type="protein sequence ID" value="CAJ55006.1"/>
    <property type="molecule type" value="Genomic_DNA"/>
</dbReference>
<dbReference type="Gene3D" id="1.25.40.10">
    <property type="entry name" value="Tetratricopeptide repeat domain"/>
    <property type="match status" value="1"/>
</dbReference>
<dbReference type="SUPFAM" id="SSF48452">
    <property type="entry name" value="TPR-like"/>
    <property type="match status" value="1"/>
</dbReference>
<dbReference type="STRING" id="363253.LI0952"/>
<reference evidence="3 4" key="1">
    <citation type="submission" date="2005-11" db="EMBL/GenBank/DDBJ databases">
        <title>The complete genome sequence of Lawsonia intracellularis: the causative agent of proliferative enteropathy.</title>
        <authorList>
            <person name="Kaur K."/>
            <person name="Zhang Q."/>
            <person name="Beckler D."/>
            <person name="Munir S."/>
            <person name="Li L."/>
            <person name="Kinsley K."/>
            <person name="Herron L."/>
            <person name="Peterson A."/>
            <person name="May B."/>
            <person name="Singh S."/>
            <person name="Gebhart C."/>
            <person name="Kapur V."/>
        </authorList>
    </citation>
    <scope>NUCLEOTIDE SEQUENCE [LARGE SCALE GENOMIC DNA]</scope>
    <source>
        <strain evidence="3 4">PHE/MN1-00</strain>
    </source>
</reference>
<dbReference type="OrthoDB" id="5459082at2"/>
<feature type="repeat" description="TPR" evidence="1">
    <location>
        <begin position="112"/>
        <end position="145"/>
    </location>
</feature>
<keyword evidence="2" id="KW-1133">Transmembrane helix</keyword>
<dbReference type="HOGENOM" id="CLU_107948_0_0_7"/>
<keyword evidence="2" id="KW-0812">Transmembrane</keyword>
<dbReference type="InterPro" id="IPR019734">
    <property type="entry name" value="TPR_rpt"/>
</dbReference>
<keyword evidence="4" id="KW-1185">Reference proteome</keyword>
<proteinExistence type="predicted"/>
<organism evidence="3 4">
    <name type="scientific">Lawsonia intracellularis (strain PHE/MN1-00)</name>
    <dbReference type="NCBI Taxonomy" id="363253"/>
    <lineage>
        <taxon>Bacteria</taxon>
        <taxon>Pseudomonadati</taxon>
        <taxon>Thermodesulfobacteriota</taxon>
        <taxon>Desulfovibrionia</taxon>
        <taxon>Desulfovibrionales</taxon>
        <taxon>Desulfovibrionaceae</taxon>
        <taxon>Lawsonia</taxon>
    </lineage>
</organism>